<dbReference type="KEGG" id="vin:AKJ08_1520"/>
<evidence type="ECO:0000313" key="1">
    <source>
        <dbReference type="EMBL" id="AKU91133.1"/>
    </source>
</evidence>
<dbReference type="Proteomes" id="UP000055590">
    <property type="component" value="Chromosome"/>
</dbReference>
<accession>A0A0K1PC69</accession>
<dbReference type="AlphaFoldDB" id="A0A0K1PC69"/>
<dbReference type="OrthoDB" id="5521052at2"/>
<proteinExistence type="predicted"/>
<dbReference type="EMBL" id="CP012332">
    <property type="protein sequence ID" value="AKU91133.1"/>
    <property type="molecule type" value="Genomic_DNA"/>
</dbReference>
<reference evidence="1 2" key="1">
    <citation type="submission" date="2015-08" db="EMBL/GenBank/DDBJ databases">
        <authorList>
            <person name="Babu N.S."/>
            <person name="Beckwith C.J."/>
            <person name="Beseler K.G."/>
            <person name="Brison A."/>
            <person name="Carone J.V."/>
            <person name="Caskin T.P."/>
            <person name="Diamond M."/>
            <person name="Durham M.E."/>
            <person name="Foxe J.M."/>
            <person name="Go M."/>
            <person name="Henderson B.A."/>
            <person name="Jones I.B."/>
            <person name="McGettigan J.A."/>
            <person name="Micheletti S.J."/>
            <person name="Nasrallah M.E."/>
            <person name="Ortiz D."/>
            <person name="Piller C.R."/>
            <person name="Privatt S.R."/>
            <person name="Schneider S.L."/>
            <person name="Sharp S."/>
            <person name="Smith T.C."/>
            <person name="Stanton J.D."/>
            <person name="Ullery H.E."/>
            <person name="Wilson R.J."/>
            <person name="Serrano M.G."/>
            <person name="Buck G."/>
            <person name="Lee V."/>
            <person name="Wang Y."/>
            <person name="Carvalho R."/>
            <person name="Voegtly L."/>
            <person name="Shi R."/>
            <person name="Duckworth R."/>
            <person name="Johnson A."/>
            <person name="Loviza R."/>
            <person name="Walstead R."/>
            <person name="Shah Z."/>
            <person name="Kiflezghi M."/>
            <person name="Wade K."/>
            <person name="Ball S.L."/>
            <person name="Bradley K.W."/>
            <person name="Asai D.J."/>
            <person name="Bowman C.A."/>
            <person name="Russell D.A."/>
            <person name="Pope W.H."/>
            <person name="Jacobs-Sera D."/>
            <person name="Hendrix R.W."/>
            <person name="Hatfull G.F."/>
        </authorList>
    </citation>
    <scope>NUCLEOTIDE SEQUENCE [LARGE SCALE GENOMIC DNA]</scope>
    <source>
        <strain evidence="1 2">DSM 27710</strain>
    </source>
</reference>
<sequence length="96" mass="10354">MTTSFELFHAIADPGCAAARRLVADLGLGDRIAFRNVFYAEAQTDFSSRGGQLLPALWDGGQLHQGWEAVDRLLRRIVREPGISSAPIGSALGVED</sequence>
<keyword evidence="2" id="KW-1185">Reference proteome</keyword>
<dbReference type="RefSeq" id="WP_050725488.1">
    <property type="nucleotide sequence ID" value="NZ_CP012332.1"/>
</dbReference>
<name>A0A0K1PC69_9BACT</name>
<protein>
    <submittedName>
        <fullName evidence="1">Uncharacterized protein</fullName>
    </submittedName>
</protein>
<organism evidence="1 2">
    <name type="scientific">Vulgatibacter incomptus</name>
    <dbReference type="NCBI Taxonomy" id="1391653"/>
    <lineage>
        <taxon>Bacteria</taxon>
        <taxon>Pseudomonadati</taxon>
        <taxon>Myxococcota</taxon>
        <taxon>Myxococcia</taxon>
        <taxon>Myxococcales</taxon>
        <taxon>Cystobacterineae</taxon>
        <taxon>Vulgatibacteraceae</taxon>
        <taxon>Vulgatibacter</taxon>
    </lineage>
</organism>
<evidence type="ECO:0000313" key="2">
    <source>
        <dbReference type="Proteomes" id="UP000055590"/>
    </source>
</evidence>
<gene>
    <name evidence="1" type="ORF">AKJ08_1520</name>
</gene>